<evidence type="ECO:0000313" key="3">
    <source>
        <dbReference type="EMBL" id="HIU39049.1"/>
    </source>
</evidence>
<gene>
    <name evidence="3" type="ORF">IAD18_05225</name>
</gene>
<proteinExistence type="predicted"/>
<dbReference type="Proteomes" id="UP000824076">
    <property type="component" value="Unassembled WGS sequence"/>
</dbReference>
<reference evidence="3" key="1">
    <citation type="submission" date="2020-10" db="EMBL/GenBank/DDBJ databases">
        <authorList>
            <person name="Gilroy R."/>
        </authorList>
    </citation>
    <scope>NUCLEOTIDE SEQUENCE</scope>
    <source>
        <strain evidence="3">17073</strain>
    </source>
</reference>
<evidence type="ECO:0000256" key="1">
    <source>
        <dbReference type="SAM" id="MobiDB-lite"/>
    </source>
</evidence>
<keyword evidence="2" id="KW-1133">Transmembrane helix</keyword>
<feature type="region of interest" description="Disordered" evidence="1">
    <location>
        <begin position="59"/>
        <end position="86"/>
    </location>
</feature>
<dbReference type="PROSITE" id="PS51257">
    <property type="entry name" value="PROKAR_LIPOPROTEIN"/>
    <property type="match status" value="1"/>
</dbReference>
<feature type="transmembrane region" description="Helical" evidence="2">
    <location>
        <begin position="12"/>
        <end position="31"/>
    </location>
</feature>
<evidence type="ECO:0000313" key="4">
    <source>
        <dbReference type="Proteomes" id="UP000824076"/>
    </source>
</evidence>
<accession>A0A9D1IN23</accession>
<protein>
    <submittedName>
        <fullName evidence="3">Uncharacterized protein</fullName>
    </submittedName>
</protein>
<name>A0A9D1IN23_9BACT</name>
<comment type="caution">
    <text evidence="3">The sequence shown here is derived from an EMBL/GenBank/DDBJ whole genome shotgun (WGS) entry which is preliminary data.</text>
</comment>
<dbReference type="EMBL" id="DVMS01000149">
    <property type="protein sequence ID" value="HIU39049.1"/>
    <property type="molecule type" value="Genomic_DNA"/>
</dbReference>
<reference evidence="3" key="2">
    <citation type="journal article" date="2021" name="PeerJ">
        <title>Extensive microbial diversity within the chicken gut microbiome revealed by metagenomics and culture.</title>
        <authorList>
            <person name="Gilroy R."/>
            <person name="Ravi A."/>
            <person name="Getino M."/>
            <person name="Pursley I."/>
            <person name="Horton D.L."/>
            <person name="Alikhan N.F."/>
            <person name="Baker D."/>
            <person name="Gharbi K."/>
            <person name="Hall N."/>
            <person name="Watson M."/>
            <person name="Adriaenssens E.M."/>
            <person name="Foster-Nyarko E."/>
            <person name="Jarju S."/>
            <person name="Secka A."/>
            <person name="Antonio M."/>
            <person name="Oren A."/>
            <person name="Chaudhuri R.R."/>
            <person name="La Ragione R."/>
            <person name="Hildebrand F."/>
            <person name="Pallen M.J."/>
        </authorList>
    </citation>
    <scope>NUCLEOTIDE SEQUENCE</scope>
    <source>
        <strain evidence="3">17073</strain>
    </source>
</reference>
<evidence type="ECO:0000256" key="2">
    <source>
        <dbReference type="SAM" id="Phobius"/>
    </source>
</evidence>
<dbReference type="AlphaFoldDB" id="A0A9D1IN23"/>
<keyword evidence="2" id="KW-0472">Membrane</keyword>
<organism evidence="3 4">
    <name type="scientific">Candidatus Limisoma intestinavium</name>
    <dbReference type="NCBI Taxonomy" id="2840856"/>
    <lineage>
        <taxon>Bacteria</taxon>
        <taxon>Pseudomonadati</taxon>
        <taxon>Bacteroidota</taxon>
        <taxon>Bacteroidia</taxon>
        <taxon>Bacteroidales</taxon>
        <taxon>Candidatus Limisoma</taxon>
    </lineage>
</organism>
<keyword evidence="2" id="KW-0812">Transmembrane</keyword>
<sequence length="86" mass="9433">MEKLTKTERAGLVAAIIATILILGAACIFRLCSAGNATETSKSEVEQFIQQAEKFKADTIPATKKAKEKKTHPNPINPLRQPLERN</sequence>